<dbReference type="AlphaFoldDB" id="A0AAV4MQ94"/>
<accession>A0AAV4MQ94</accession>
<gene>
    <name evidence="2" type="ORF">CEXT_718451</name>
</gene>
<comment type="caution">
    <text evidence="2">The sequence shown here is derived from an EMBL/GenBank/DDBJ whole genome shotgun (WGS) entry which is preliminary data.</text>
</comment>
<protein>
    <recommendedName>
        <fullName evidence="4">Secreted protein</fullName>
    </recommendedName>
</protein>
<organism evidence="2 3">
    <name type="scientific">Caerostris extrusa</name>
    <name type="common">Bark spider</name>
    <name type="synonym">Caerostris bankana</name>
    <dbReference type="NCBI Taxonomy" id="172846"/>
    <lineage>
        <taxon>Eukaryota</taxon>
        <taxon>Metazoa</taxon>
        <taxon>Ecdysozoa</taxon>
        <taxon>Arthropoda</taxon>
        <taxon>Chelicerata</taxon>
        <taxon>Arachnida</taxon>
        <taxon>Araneae</taxon>
        <taxon>Araneomorphae</taxon>
        <taxon>Entelegynae</taxon>
        <taxon>Araneoidea</taxon>
        <taxon>Araneidae</taxon>
        <taxon>Caerostris</taxon>
    </lineage>
</organism>
<keyword evidence="1" id="KW-0472">Membrane</keyword>
<keyword evidence="1" id="KW-1133">Transmembrane helix</keyword>
<proteinExistence type="predicted"/>
<reference evidence="2 3" key="1">
    <citation type="submission" date="2021-06" db="EMBL/GenBank/DDBJ databases">
        <title>Caerostris extrusa draft genome.</title>
        <authorList>
            <person name="Kono N."/>
            <person name="Arakawa K."/>
        </authorList>
    </citation>
    <scope>NUCLEOTIDE SEQUENCE [LARGE SCALE GENOMIC DNA]</scope>
</reference>
<feature type="transmembrane region" description="Helical" evidence="1">
    <location>
        <begin position="6"/>
        <end position="32"/>
    </location>
</feature>
<dbReference type="EMBL" id="BPLR01002460">
    <property type="protein sequence ID" value="GIX73968.1"/>
    <property type="molecule type" value="Genomic_DNA"/>
</dbReference>
<evidence type="ECO:0000256" key="1">
    <source>
        <dbReference type="SAM" id="Phobius"/>
    </source>
</evidence>
<evidence type="ECO:0000313" key="2">
    <source>
        <dbReference type="EMBL" id="GIX73968.1"/>
    </source>
</evidence>
<sequence length="129" mass="14655">MLDIHVLRYVMLGIHASHSISTFMLVIGYVMLDIHASHSICHARHSCQSFDLDIYANHSICHARHSCYRAEDVGGGGKRNLKAIHCPWENDLIFELTPSLKCDQNPTRESTSRGRKLIGPQNILHPLQW</sequence>
<evidence type="ECO:0000313" key="3">
    <source>
        <dbReference type="Proteomes" id="UP001054945"/>
    </source>
</evidence>
<keyword evidence="3" id="KW-1185">Reference proteome</keyword>
<dbReference type="Proteomes" id="UP001054945">
    <property type="component" value="Unassembled WGS sequence"/>
</dbReference>
<name>A0AAV4MQ94_CAEEX</name>
<keyword evidence="1" id="KW-0812">Transmembrane</keyword>
<evidence type="ECO:0008006" key="4">
    <source>
        <dbReference type="Google" id="ProtNLM"/>
    </source>
</evidence>